<reference evidence="2" key="2">
    <citation type="submission" date="2021-04" db="EMBL/GenBank/DDBJ databases">
        <authorList>
            <person name="Gilroy R."/>
        </authorList>
    </citation>
    <scope>NUCLEOTIDE SEQUENCE</scope>
    <source>
        <strain evidence="2">CHK193-4272</strain>
    </source>
</reference>
<keyword evidence="1" id="KW-0175">Coiled coil</keyword>
<evidence type="ECO:0000313" key="3">
    <source>
        <dbReference type="Proteomes" id="UP000886808"/>
    </source>
</evidence>
<gene>
    <name evidence="2" type="ORF">H9746_06705</name>
</gene>
<name>A0A9D1PK08_9FIRM</name>
<protein>
    <submittedName>
        <fullName evidence="2">Uncharacterized protein</fullName>
    </submittedName>
</protein>
<evidence type="ECO:0000313" key="2">
    <source>
        <dbReference type="EMBL" id="HIV62512.1"/>
    </source>
</evidence>
<proteinExistence type="predicted"/>
<evidence type="ECO:0000256" key="1">
    <source>
        <dbReference type="SAM" id="Coils"/>
    </source>
</evidence>
<accession>A0A9D1PK08</accession>
<feature type="coiled-coil region" evidence="1">
    <location>
        <begin position="118"/>
        <end position="145"/>
    </location>
</feature>
<dbReference type="Proteomes" id="UP000886808">
    <property type="component" value="Unassembled WGS sequence"/>
</dbReference>
<comment type="caution">
    <text evidence="2">The sequence shown here is derived from an EMBL/GenBank/DDBJ whole genome shotgun (WGS) entry which is preliminary data.</text>
</comment>
<reference evidence="2" key="1">
    <citation type="journal article" date="2021" name="PeerJ">
        <title>Extensive microbial diversity within the chicken gut microbiome revealed by metagenomics and culture.</title>
        <authorList>
            <person name="Gilroy R."/>
            <person name="Ravi A."/>
            <person name="Getino M."/>
            <person name="Pursley I."/>
            <person name="Horton D.L."/>
            <person name="Alikhan N.F."/>
            <person name="Baker D."/>
            <person name="Gharbi K."/>
            <person name="Hall N."/>
            <person name="Watson M."/>
            <person name="Adriaenssens E.M."/>
            <person name="Foster-Nyarko E."/>
            <person name="Jarju S."/>
            <person name="Secka A."/>
            <person name="Antonio M."/>
            <person name="Oren A."/>
            <person name="Chaudhuri R.R."/>
            <person name="La Ragione R."/>
            <person name="Hildebrand F."/>
            <person name="Pallen M.J."/>
        </authorList>
    </citation>
    <scope>NUCLEOTIDE SEQUENCE</scope>
    <source>
        <strain evidence="2">CHK193-4272</strain>
    </source>
</reference>
<dbReference type="AlphaFoldDB" id="A0A9D1PK08"/>
<organism evidence="2 3">
    <name type="scientific">Candidatus Butyricicoccus avistercoris</name>
    <dbReference type="NCBI Taxonomy" id="2838518"/>
    <lineage>
        <taxon>Bacteria</taxon>
        <taxon>Bacillati</taxon>
        <taxon>Bacillota</taxon>
        <taxon>Clostridia</taxon>
        <taxon>Eubacteriales</taxon>
        <taxon>Butyricicoccaceae</taxon>
        <taxon>Butyricicoccus</taxon>
    </lineage>
</organism>
<dbReference type="EMBL" id="DXIE01000036">
    <property type="protein sequence ID" value="HIV62512.1"/>
    <property type="molecule type" value="Genomic_DNA"/>
</dbReference>
<sequence length="153" mass="18259">MLLKPCNGWTDFMLEGAEVFGLSYIDDIAFEWIEQAIHGLEVMQPFCVKGFLEPNRMLCTVSFWNCHVIIEDDDRHTLKQDDIEVMYSHTSMIDFCKNLYNDVSSNIDEWVSFLDYDDENLEQKKQRLIKMLERLKELINLREERFGENRCFL</sequence>